<dbReference type="SUPFAM" id="SSF53649">
    <property type="entry name" value="Alkaline phosphatase-like"/>
    <property type="match status" value="1"/>
</dbReference>
<organism evidence="2 3">
    <name type="scientific">Plantactinospora mayteni</name>
    <dbReference type="NCBI Taxonomy" id="566021"/>
    <lineage>
        <taxon>Bacteria</taxon>
        <taxon>Bacillati</taxon>
        <taxon>Actinomycetota</taxon>
        <taxon>Actinomycetes</taxon>
        <taxon>Micromonosporales</taxon>
        <taxon>Micromonosporaceae</taxon>
        <taxon>Plantactinospora</taxon>
    </lineage>
</organism>
<evidence type="ECO:0000313" key="3">
    <source>
        <dbReference type="Proteomes" id="UP000621500"/>
    </source>
</evidence>
<dbReference type="PANTHER" id="PTHR10151:SF120">
    <property type="entry name" value="BIS(5'-ADENOSYL)-TRIPHOSPHATASE"/>
    <property type="match status" value="1"/>
</dbReference>
<comment type="caution">
    <text evidence="2">The sequence shown here is derived from an EMBL/GenBank/DDBJ whole genome shotgun (WGS) entry which is preliminary data.</text>
</comment>
<accession>A0ABQ4EL69</accession>
<dbReference type="PANTHER" id="PTHR10151">
    <property type="entry name" value="ECTONUCLEOTIDE PYROPHOSPHATASE/PHOSPHODIESTERASE"/>
    <property type="match status" value="1"/>
</dbReference>
<dbReference type="InterPro" id="IPR002591">
    <property type="entry name" value="Phosphodiest/P_Trfase"/>
</dbReference>
<dbReference type="Gene3D" id="3.40.720.10">
    <property type="entry name" value="Alkaline Phosphatase, subunit A"/>
    <property type="match status" value="1"/>
</dbReference>
<sequence length="460" mass="47168">MTNPVDPVDPLGLVRPHYFGGSLADVLPSALSVLGVDRADPLGLADQLAGVRRIAVLLVDGLGWYQLPTAAPHAPTLTDLAARFGRPLTCGFPSTTPTSLVSLGTGAAPGAHGVLGFRVNVPGTDRVLTHIDWPRSRVDGPNFPGGGPGSPVGGDRSSGSWPPTGAVELPGGDPFPGAGGPANPAGPELPGSPLGDPVPTPAAGSGDDPDPRRWQPLPTQLQRAEAAGVAVTVVTRPALAHTGLSVAAYRSGAHRGADDADALATEMLGALTAGDGPTLVYGYHPEVDRHGHRSGIDSADWRSAVAEVDALVARLVDGLPPDAALLVTADHGQLDIPAEGRYDLDTDPRLRAGLRVVAGEARVRYLHTLPGATADVVAAWTAVLGEQAWVATREEAVAAGWFGPVPEAHLPRIGDVVVACLAPTVVLASKTHNPIETTLVAYHGSCTATEMTIPLLVVRP</sequence>
<evidence type="ECO:0000313" key="2">
    <source>
        <dbReference type="EMBL" id="GIG95478.1"/>
    </source>
</evidence>
<keyword evidence="3" id="KW-1185">Reference proteome</keyword>
<feature type="region of interest" description="Disordered" evidence="1">
    <location>
        <begin position="132"/>
        <end position="216"/>
    </location>
</feature>
<dbReference type="Pfam" id="PF01663">
    <property type="entry name" value="Phosphodiest"/>
    <property type="match status" value="2"/>
</dbReference>
<evidence type="ECO:0000256" key="1">
    <source>
        <dbReference type="SAM" id="MobiDB-lite"/>
    </source>
</evidence>
<feature type="compositionally biased region" description="Low complexity" evidence="1">
    <location>
        <begin position="170"/>
        <end position="191"/>
    </location>
</feature>
<proteinExistence type="predicted"/>
<dbReference type="Proteomes" id="UP000621500">
    <property type="component" value="Unassembled WGS sequence"/>
</dbReference>
<evidence type="ECO:0008006" key="4">
    <source>
        <dbReference type="Google" id="ProtNLM"/>
    </source>
</evidence>
<protein>
    <recommendedName>
        <fullName evidence="4">Alkaline phosphatase family protein</fullName>
    </recommendedName>
</protein>
<feature type="compositionally biased region" description="Gly residues" evidence="1">
    <location>
        <begin position="143"/>
        <end position="152"/>
    </location>
</feature>
<name>A0ABQ4EL69_9ACTN</name>
<dbReference type="EMBL" id="BONX01000010">
    <property type="protein sequence ID" value="GIG95478.1"/>
    <property type="molecule type" value="Genomic_DNA"/>
</dbReference>
<reference evidence="2 3" key="1">
    <citation type="submission" date="2021-01" db="EMBL/GenBank/DDBJ databases">
        <title>Whole genome shotgun sequence of Plantactinospora mayteni NBRC 109088.</title>
        <authorList>
            <person name="Komaki H."/>
            <person name="Tamura T."/>
        </authorList>
    </citation>
    <scope>NUCLEOTIDE SEQUENCE [LARGE SCALE GENOMIC DNA]</scope>
    <source>
        <strain evidence="2 3">NBRC 109088</strain>
    </source>
</reference>
<dbReference type="InterPro" id="IPR017850">
    <property type="entry name" value="Alkaline_phosphatase_core_sf"/>
</dbReference>
<gene>
    <name evidence="2" type="ORF">Pma05_20510</name>
</gene>